<evidence type="ECO:0000313" key="1">
    <source>
        <dbReference type="EMBL" id="MCW1924235.1"/>
    </source>
</evidence>
<reference evidence="1 2" key="1">
    <citation type="submission" date="2022-10" db="EMBL/GenBank/DDBJ databases">
        <title>Luteolibacter arcticus strain CCTCC AB 2014275, whole genome shotgun sequencing project.</title>
        <authorList>
            <person name="Zhao G."/>
            <person name="Shen L."/>
        </authorList>
    </citation>
    <scope>NUCLEOTIDE SEQUENCE [LARGE SCALE GENOMIC DNA]</scope>
    <source>
        <strain evidence="1 2">CCTCC AB 2014275</strain>
    </source>
</reference>
<dbReference type="SUPFAM" id="SSF48452">
    <property type="entry name" value="TPR-like"/>
    <property type="match status" value="2"/>
</dbReference>
<protein>
    <recommendedName>
        <fullName evidence="3">Tetratricopeptide repeat protein</fullName>
    </recommendedName>
</protein>
<dbReference type="PANTHER" id="PTHR45588">
    <property type="entry name" value="TPR DOMAIN-CONTAINING PROTEIN"/>
    <property type="match status" value="1"/>
</dbReference>
<proteinExistence type="predicted"/>
<dbReference type="Gene3D" id="1.25.40.10">
    <property type="entry name" value="Tetratricopeptide repeat domain"/>
    <property type="match status" value="2"/>
</dbReference>
<name>A0ABT3GL33_9BACT</name>
<comment type="caution">
    <text evidence="1">The sequence shown here is derived from an EMBL/GenBank/DDBJ whole genome shotgun (WGS) entry which is preliminary data.</text>
</comment>
<dbReference type="EMBL" id="JAPDDT010000007">
    <property type="protein sequence ID" value="MCW1924235.1"/>
    <property type="molecule type" value="Genomic_DNA"/>
</dbReference>
<evidence type="ECO:0000313" key="2">
    <source>
        <dbReference type="Proteomes" id="UP001320876"/>
    </source>
</evidence>
<dbReference type="Proteomes" id="UP001320876">
    <property type="component" value="Unassembled WGS sequence"/>
</dbReference>
<dbReference type="InterPro" id="IPR011990">
    <property type="entry name" value="TPR-like_helical_dom_sf"/>
</dbReference>
<dbReference type="RefSeq" id="WP_264488343.1">
    <property type="nucleotide sequence ID" value="NZ_JAPDDT010000007.1"/>
</dbReference>
<dbReference type="PANTHER" id="PTHR45588:SF1">
    <property type="entry name" value="WW DOMAIN-CONTAINING PROTEIN"/>
    <property type="match status" value="1"/>
</dbReference>
<organism evidence="1 2">
    <name type="scientific">Luteolibacter arcticus</name>
    <dbReference type="NCBI Taxonomy" id="1581411"/>
    <lineage>
        <taxon>Bacteria</taxon>
        <taxon>Pseudomonadati</taxon>
        <taxon>Verrucomicrobiota</taxon>
        <taxon>Verrucomicrobiia</taxon>
        <taxon>Verrucomicrobiales</taxon>
        <taxon>Verrucomicrobiaceae</taxon>
        <taxon>Luteolibacter</taxon>
    </lineage>
</organism>
<accession>A0ABT3GL33</accession>
<evidence type="ECO:0008006" key="3">
    <source>
        <dbReference type="Google" id="ProtNLM"/>
    </source>
</evidence>
<gene>
    <name evidence="1" type="ORF">OKA05_16835</name>
</gene>
<sequence>MRFLMALAISTIGLSAAAEKEAEAEAAPAVDAAPAAETEEVPAVKKVISERLKDLPEPAPTPIPKMLMMAVTTTEPMAQKHVLDGFANLHGGWDFEAYRHFCAALKLDPDCLMAHWGVVVALINPEPDLVDERTASLERMVALVKAEAGTELERSYAYAIAVFFEKGSVAASDAFRKVSAKFPNDPQLKLLTAAFGRSGYDDGKPNPDQEKAEEMIDEMLTRDPDHPLYLYAYLTIRAEAPDLRGDLARARRLCQLAPGYAPFLHLLGHFELRNGNAAQAAEAFARSAELYRGWMQTTKVNHADCPGWVKAECYRAAALASKGDYANALATAKGVAAIEVVPERANSEGGQLLMWEGRTLAARLLMRRGLPGDAAQALGTLPDPEKQKAYGTRSHAVWFYQGLACGLEARKALEAGNAEEARKITDALTLHGQSMLKTRAPASAAGERSSWARGYTALEIIASEMRGAMAMAGPKDGIASAFNWYRAALDRQTPPTMLMPPITLLPMEARLGEYFMARGETKPAIDILVEAQGKYTHDVEILSRLQKAMEKAGEKEQAKLVREQIEKVKAE</sequence>
<keyword evidence="2" id="KW-1185">Reference proteome</keyword>